<dbReference type="InterPro" id="IPR036220">
    <property type="entry name" value="UDP-Glc/GDP-Man_DH_C_sf"/>
</dbReference>
<evidence type="ECO:0000259" key="3">
    <source>
        <dbReference type="Pfam" id="PF00984"/>
    </source>
</evidence>
<proteinExistence type="inferred from homology"/>
<sequence length="606" mass="66677">MEACEEKKSQPINGDQMSPFVQMQAMETFQSATRTFSHCWFSGAPEVDAYPFQVWRGMLLVAFERLSMGRTEVFFVSGENVSAAAEAQSVQLRSAATFSVPSYEQGPGLDAKMLPSFYRIGATSTFSSPIAALKDVQSLSCGSSEYQIEERDALADIPKQSLNHEASFPFDRVRPQDVWSSFSDSLTADTPPPETYFSSPPPTPSIPVDGNEPALVAVMGVGYVGIQLVTAFAEHYRVIAYDISEKRINTVAQTLRDFPSVHCTTDPAQLADASHFLIAVPTILHPDKRIDTSHLRTAVYTVGLYARPKATIVIESSVAVGMTRRLLTDLMVARGLRGGMSPERVDPGRAIPRFTDIPKILSGLDDISCGSLDSIIRLYSKVFASVVPVSSPEVAEMTKLYENCQRMVCIAYANEMADACTAHGINPYEVCNAAATKPFGYLPYTPGLGVGGHCIPVNPYYLLSNGAFPVLQLATERMWSRPSRLCDEFMETFLKSKTEGEFSKVAPRILVVGVGFKRGQSGISHSPAVSLIQRLLDQWEAHVTFVDPLVKEQDLPYVPRLDENTEWNKEMLERFDIIVVALKQVSLDFGVLEELEGGVQVVNYCP</sequence>
<organism evidence="5 6">
    <name type="scientific">Exophiala xenobiotica</name>
    <dbReference type="NCBI Taxonomy" id="348802"/>
    <lineage>
        <taxon>Eukaryota</taxon>
        <taxon>Fungi</taxon>
        <taxon>Dikarya</taxon>
        <taxon>Ascomycota</taxon>
        <taxon>Pezizomycotina</taxon>
        <taxon>Eurotiomycetes</taxon>
        <taxon>Chaetothyriomycetidae</taxon>
        <taxon>Chaetothyriales</taxon>
        <taxon>Herpotrichiellaceae</taxon>
        <taxon>Exophiala</taxon>
    </lineage>
</organism>
<evidence type="ECO:0000259" key="4">
    <source>
        <dbReference type="Pfam" id="PF03721"/>
    </source>
</evidence>
<dbReference type="NCBIfam" id="TIGR03026">
    <property type="entry name" value="NDP-sugDHase"/>
    <property type="match status" value="1"/>
</dbReference>
<evidence type="ECO:0000313" key="5">
    <source>
        <dbReference type="EMBL" id="KIW58560.1"/>
    </source>
</evidence>
<dbReference type="Proteomes" id="UP000054342">
    <property type="component" value="Unassembled WGS sequence"/>
</dbReference>
<dbReference type="InterPro" id="IPR014026">
    <property type="entry name" value="UDP-Glc/GDP-Man_DH_dimer"/>
</dbReference>
<name>A0A0D2EUY0_9EURO</name>
<feature type="region of interest" description="Disordered" evidence="2">
    <location>
        <begin position="182"/>
        <end position="202"/>
    </location>
</feature>
<accession>A0A0D2EUY0</accession>
<dbReference type="OrthoDB" id="5059218at2759"/>
<dbReference type="PIRSF" id="PIRSF000124">
    <property type="entry name" value="UDPglc_GDPman_dh"/>
    <property type="match status" value="1"/>
</dbReference>
<dbReference type="InterPro" id="IPR001732">
    <property type="entry name" value="UDP-Glc/GDP-Man_DH_N"/>
</dbReference>
<dbReference type="SUPFAM" id="SSF52413">
    <property type="entry name" value="UDP-glucose/GDP-mannose dehydrogenase C-terminal domain"/>
    <property type="match status" value="1"/>
</dbReference>
<dbReference type="Pfam" id="PF03721">
    <property type="entry name" value="UDPG_MGDP_dh_N"/>
    <property type="match status" value="1"/>
</dbReference>
<dbReference type="Pfam" id="PF00984">
    <property type="entry name" value="UDPG_MGDP_dh"/>
    <property type="match status" value="1"/>
</dbReference>
<gene>
    <name evidence="5" type="ORF">PV05_03068</name>
</gene>
<dbReference type="GO" id="GO:0000271">
    <property type="term" value="P:polysaccharide biosynthetic process"/>
    <property type="evidence" value="ECO:0007669"/>
    <property type="project" value="InterPro"/>
</dbReference>
<feature type="compositionally biased region" description="Pro residues" evidence="2">
    <location>
        <begin position="190"/>
        <end position="202"/>
    </location>
</feature>
<dbReference type="GO" id="GO:0016616">
    <property type="term" value="F:oxidoreductase activity, acting on the CH-OH group of donors, NAD or NADP as acceptor"/>
    <property type="evidence" value="ECO:0007669"/>
    <property type="project" value="InterPro"/>
</dbReference>
<feature type="domain" description="UDP-glucose/GDP-mannose dehydrogenase N-terminal" evidence="4">
    <location>
        <begin position="216"/>
        <end position="367"/>
    </location>
</feature>
<feature type="domain" description="UDP-glucose/GDP-mannose dehydrogenase dimerisation" evidence="3">
    <location>
        <begin position="394"/>
        <end position="465"/>
    </location>
</feature>
<dbReference type="EMBL" id="KN847318">
    <property type="protein sequence ID" value="KIW58560.1"/>
    <property type="molecule type" value="Genomic_DNA"/>
</dbReference>
<dbReference type="InterPro" id="IPR028359">
    <property type="entry name" value="UDP_ManNAc/GlcNAc_DH"/>
</dbReference>
<dbReference type="GeneID" id="25324976"/>
<dbReference type="InterPro" id="IPR036291">
    <property type="entry name" value="NAD(P)-bd_dom_sf"/>
</dbReference>
<dbReference type="STRING" id="348802.A0A0D2EUY0"/>
<keyword evidence="6" id="KW-1185">Reference proteome</keyword>
<dbReference type="PANTHER" id="PTHR43491">
    <property type="entry name" value="UDP-N-ACETYL-D-MANNOSAMINE DEHYDROGENASE"/>
    <property type="match status" value="1"/>
</dbReference>
<dbReference type="SUPFAM" id="SSF51735">
    <property type="entry name" value="NAD(P)-binding Rossmann-fold domains"/>
    <property type="match status" value="1"/>
</dbReference>
<evidence type="ECO:0008006" key="7">
    <source>
        <dbReference type="Google" id="ProtNLM"/>
    </source>
</evidence>
<dbReference type="Gene3D" id="3.40.50.720">
    <property type="entry name" value="NAD(P)-binding Rossmann-like Domain"/>
    <property type="match status" value="2"/>
</dbReference>
<reference evidence="5 6" key="1">
    <citation type="submission" date="2015-01" db="EMBL/GenBank/DDBJ databases">
        <title>The Genome Sequence of Exophiala xenobiotica CBS118157.</title>
        <authorList>
            <consortium name="The Broad Institute Genomics Platform"/>
            <person name="Cuomo C."/>
            <person name="de Hoog S."/>
            <person name="Gorbushina A."/>
            <person name="Stielow B."/>
            <person name="Teixiera M."/>
            <person name="Abouelleil A."/>
            <person name="Chapman S.B."/>
            <person name="Priest M."/>
            <person name="Young S.K."/>
            <person name="Wortman J."/>
            <person name="Nusbaum C."/>
            <person name="Birren B."/>
        </authorList>
    </citation>
    <scope>NUCLEOTIDE SEQUENCE [LARGE SCALE GENOMIC DNA]</scope>
    <source>
        <strain evidence="5 6">CBS 118157</strain>
    </source>
</reference>
<dbReference type="GO" id="GO:0051287">
    <property type="term" value="F:NAD binding"/>
    <property type="evidence" value="ECO:0007669"/>
    <property type="project" value="InterPro"/>
</dbReference>
<dbReference type="PANTHER" id="PTHR43491:SF2">
    <property type="entry name" value="UDP-N-ACETYL-D-MANNOSAMINE DEHYDROGENASE"/>
    <property type="match status" value="1"/>
</dbReference>
<dbReference type="SUPFAM" id="SSF48179">
    <property type="entry name" value="6-phosphogluconate dehydrogenase C-terminal domain-like"/>
    <property type="match status" value="1"/>
</dbReference>
<dbReference type="InterPro" id="IPR008927">
    <property type="entry name" value="6-PGluconate_DH-like_C_sf"/>
</dbReference>
<dbReference type="AlphaFoldDB" id="A0A0D2EUY0"/>
<dbReference type="InterPro" id="IPR017476">
    <property type="entry name" value="UDP-Glc/GDP-Man"/>
</dbReference>
<evidence type="ECO:0000313" key="6">
    <source>
        <dbReference type="Proteomes" id="UP000054342"/>
    </source>
</evidence>
<protein>
    <recommendedName>
        <fullName evidence="7">UDP-glucose/GDP-mannose dehydrogenase C-terminal domain-containing protein</fullName>
    </recommendedName>
</protein>
<dbReference type="RefSeq" id="XP_013319144.1">
    <property type="nucleotide sequence ID" value="XM_013463690.1"/>
</dbReference>
<evidence type="ECO:0000256" key="2">
    <source>
        <dbReference type="SAM" id="MobiDB-lite"/>
    </source>
</evidence>
<evidence type="ECO:0000256" key="1">
    <source>
        <dbReference type="ARBA" id="ARBA00006601"/>
    </source>
</evidence>
<dbReference type="PIRSF" id="PIRSF500136">
    <property type="entry name" value="UDP_ManNAc_DH"/>
    <property type="match status" value="1"/>
</dbReference>
<comment type="similarity">
    <text evidence="1">Belongs to the UDP-glucose/GDP-mannose dehydrogenase family.</text>
</comment>
<dbReference type="HOGENOM" id="CLU_023810_0_1_1"/>
<dbReference type="GO" id="GO:0016628">
    <property type="term" value="F:oxidoreductase activity, acting on the CH-CH group of donors, NAD or NADP as acceptor"/>
    <property type="evidence" value="ECO:0007669"/>
    <property type="project" value="InterPro"/>
</dbReference>